<feature type="domain" description="tRNA/rRNA methyltransferase SpoU type" evidence="4">
    <location>
        <begin position="104"/>
        <end position="248"/>
    </location>
</feature>
<evidence type="ECO:0000313" key="6">
    <source>
        <dbReference type="EMBL" id="MBO8479417.1"/>
    </source>
</evidence>
<dbReference type="InterPro" id="IPR029026">
    <property type="entry name" value="tRNA_m1G_MTases_N"/>
</dbReference>
<evidence type="ECO:0000259" key="4">
    <source>
        <dbReference type="Pfam" id="PF00588"/>
    </source>
</evidence>
<dbReference type="InterPro" id="IPR051259">
    <property type="entry name" value="rRNA_Methyltransferase"/>
</dbReference>
<organism evidence="6 7">
    <name type="scientific">Candidatus Cryptobacteroides excrementipullorum</name>
    <dbReference type="NCBI Taxonomy" id="2840761"/>
    <lineage>
        <taxon>Bacteria</taxon>
        <taxon>Pseudomonadati</taxon>
        <taxon>Bacteroidota</taxon>
        <taxon>Bacteroidia</taxon>
        <taxon>Bacteroidales</taxon>
        <taxon>Candidatus Cryptobacteroides</taxon>
    </lineage>
</organism>
<dbReference type="Proteomes" id="UP000823771">
    <property type="component" value="Unassembled WGS sequence"/>
</dbReference>
<dbReference type="GO" id="GO:0032259">
    <property type="term" value="P:methylation"/>
    <property type="evidence" value="ECO:0007669"/>
    <property type="project" value="UniProtKB-KW"/>
</dbReference>
<dbReference type="SUPFAM" id="SSF55315">
    <property type="entry name" value="L30e-like"/>
    <property type="match status" value="1"/>
</dbReference>
<accession>A0A9D9NMY5</accession>
<dbReference type="Gene3D" id="3.30.1330.30">
    <property type="match status" value="1"/>
</dbReference>
<dbReference type="InterPro" id="IPR029064">
    <property type="entry name" value="Ribosomal_eL30-like_sf"/>
</dbReference>
<keyword evidence="2 6" id="KW-0489">Methyltransferase</keyword>
<dbReference type="GO" id="GO:0008173">
    <property type="term" value="F:RNA methyltransferase activity"/>
    <property type="evidence" value="ECO:0007669"/>
    <property type="project" value="InterPro"/>
</dbReference>
<keyword evidence="3" id="KW-0808">Transferase</keyword>
<comment type="caution">
    <text evidence="6">The sequence shown here is derived from an EMBL/GenBank/DDBJ whole genome shotgun (WGS) entry which is preliminary data.</text>
</comment>
<sequence length="262" mass="28058">MSNSEIKRIRSLSVKKFRDLTGLFTVEGEKMVSEAMKSSFHVEKVYRAGDIGQEAMSRISSLSSPSPVLAVVRKPDDIAASPGEGMMKALARASRTGGDLCGGLFLALDTIRDPGNLGTILRIADWFGIDAVFASHDTVDVFNPKVVQSTMGAIFRVRFHYTDIPSLASSVLSAGGKVYGTFLDGDDIYSRELDTGDVYPSVIVIGNESEGISPAVAGLVSDRLFIPPYPAGDPGSESLNAAVATAVTVAEFRRRNIMKGRF</sequence>
<dbReference type="SUPFAM" id="SSF75217">
    <property type="entry name" value="alpha/beta knot"/>
    <property type="match status" value="1"/>
</dbReference>
<dbReference type="AlphaFoldDB" id="A0A9D9NMY5"/>
<gene>
    <name evidence="6" type="ORF">IAB80_11120</name>
</gene>
<dbReference type="Pfam" id="PF00588">
    <property type="entry name" value="SpoU_methylase"/>
    <property type="match status" value="1"/>
</dbReference>
<dbReference type="GO" id="GO:0006396">
    <property type="term" value="P:RNA processing"/>
    <property type="evidence" value="ECO:0007669"/>
    <property type="project" value="InterPro"/>
</dbReference>
<dbReference type="CDD" id="cd18109">
    <property type="entry name" value="SpoU-like_RNA-MTase"/>
    <property type="match status" value="1"/>
</dbReference>
<protein>
    <submittedName>
        <fullName evidence="6">RNA methyltransferase</fullName>
    </submittedName>
</protein>
<dbReference type="GO" id="GO:0003723">
    <property type="term" value="F:RNA binding"/>
    <property type="evidence" value="ECO:0007669"/>
    <property type="project" value="InterPro"/>
</dbReference>
<dbReference type="InterPro" id="IPR029028">
    <property type="entry name" value="Alpha/beta_knot_MTases"/>
</dbReference>
<evidence type="ECO:0000256" key="3">
    <source>
        <dbReference type="ARBA" id="ARBA00022679"/>
    </source>
</evidence>
<reference evidence="6" key="2">
    <citation type="journal article" date="2021" name="PeerJ">
        <title>Extensive microbial diversity within the chicken gut microbiome revealed by metagenomics and culture.</title>
        <authorList>
            <person name="Gilroy R."/>
            <person name="Ravi A."/>
            <person name="Getino M."/>
            <person name="Pursley I."/>
            <person name="Horton D.L."/>
            <person name="Alikhan N.F."/>
            <person name="Baker D."/>
            <person name="Gharbi K."/>
            <person name="Hall N."/>
            <person name="Watson M."/>
            <person name="Adriaenssens E.M."/>
            <person name="Foster-Nyarko E."/>
            <person name="Jarju S."/>
            <person name="Secka A."/>
            <person name="Antonio M."/>
            <person name="Oren A."/>
            <person name="Chaudhuri R.R."/>
            <person name="La Ragione R."/>
            <person name="Hildebrand F."/>
            <person name="Pallen M.J."/>
        </authorList>
    </citation>
    <scope>NUCLEOTIDE SEQUENCE</scope>
    <source>
        <strain evidence="6">2478</strain>
    </source>
</reference>
<dbReference type="InterPro" id="IPR001537">
    <property type="entry name" value="SpoU_MeTrfase"/>
</dbReference>
<evidence type="ECO:0000259" key="5">
    <source>
        <dbReference type="Pfam" id="PF22435"/>
    </source>
</evidence>
<proteinExistence type="inferred from homology"/>
<evidence type="ECO:0000313" key="7">
    <source>
        <dbReference type="Proteomes" id="UP000823771"/>
    </source>
</evidence>
<dbReference type="Gene3D" id="3.40.1280.10">
    <property type="match status" value="1"/>
</dbReference>
<dbReference type="Pfam" id="PF22435">
    <property type="entry name" value="MRM3-like_sub_bind"/>
    <property type="match status" value="1"/>
</dbReference>
<reference evidence="6" key="1">
    <citation type="submission" date="2020-10" db="EMBL/GenBank/DDBJ databases">
        <authorList>
            <person name="Gilroy R."/>
        </authorList>
    </citation>
    <scope>NUCLEOTIDE SEQUENCE</scope>
    <source>
        <strain evidence="6">2478</strain>
    </source>
</reference>
<dbReference type="PANTHER" id="PTHR43191:SF2">
    <property type="entry name" value="RRNA METHYLTRANSFERASE 3, MITOCHONDRIAL"/>
    <property type="match status" value="1"/>
</dbReference>
<evidence type="ECO:0000256" key="1">
    <source>
        <dbReference type="ARBA" id="ARBA00007228"/>
    </source>
</evidence>
<name>A0A9D9NMY5_9BACT</name>
<dbReference type="EMBL" id="JADILZ010000108">
    <property type="protein sequence ID" value="MBO8479417.1"/>
    <property type="molecule type" value="Genomic_DNA"/>
</dbReference>
<dbReference type="InterPro" id="IPR053888">
    <property type="entry name" value="MRM3-like_sub_bind"/>
</dbReference>
<comment type="similarity">
    <text evidence="1">Belongs to the class IV-like SAM-binding methyltransferase superfamily. RNA methyltransferase TrmH family.</text>
</comment>
<dbReference type="PANTHER" id="PTHR43191">
    <property type="entry name" value="RRNA METHYLTRANSFERASE 3"/>
    <property type="match status" value="1"/>
</dbReference>
<evidence type="ECO:0000256" key="2">
    <source>
        <dbReference type="ARBA" id="ARBA00022603"/>
    </source>
</evidence>
<feature type="domain" description="MRM3-like substrate binding" evidence="5">
    <location>
        <begin position="3"/>
        <end position="55"/>
    </location>
</feature>